<accession>A0A6I1FP40</accession>
<dbReference type="PANTHER" id="PTHR43260">
    <property type="entry name" value="3-KETOSTEROID-DELTA-1-DEHYDROGENASE"/>
    <property type="match status" value="1"/>
</dbReference>
<evidence type="ECO:0000256" key="1">
    <source>
        <dbReference type="SAM" id="MobiDB-lite"/>
    </source>
</evidence>
<dbReference type="AlphaFoldDB" id="A0A6I1FP40"/>
<name>A0A6I1FP40_9BACI</name>
<dbReference type="Proteomes" id="UP000429595">
    <property type="component" value="Unassembled WGS sequence"/>
</dbReference>
<sequence>MLLSYFLRPSLTTLSRQTSGGIGGNHELIRKNWPARLGEAPKNMISGVPEHKGGSKSKWL</sequence>
<keyword evidence="3" id="KW-1185">Reference proteome</keyword>
<dbReference type="GO" id="GO:0016627">
    <property type="term" value="F:oxidoreductase activity, acting on the CH-CH group of donors"/>
    <property type="evidence" value="ECO:0007669"/>
    <property type="project" value="InterPro"/>
</dbReference>
<reference evidence="2 3" key="1">
    <citation type="submission" date="2019-10" db="EMBL/GenBank/DDBJ databases">
        <title>Bacillus aerolatum sp. nov., isolated from bioaerosol of sport playgrounds.</title>
        <authorList>
            <person name="Chen P."/>
            <person name="Zhang G."/>
        </authorList>
    </citation>
    <scope>NUCLEOTIDE SEQUENCE [LARGE SCALE GENOMIC DNA]</scope>
    <source>
        <strain evidence="2 3">CX253</strain>
    </source>
</reference>
<dbReference type="PANTHER" id="PTHR43260:SF1">
    <property type="entry name" value="KSDD-LIKE STEROID DEHYDROGENASE RV0785"/>
    <property type="match status" value="1"/>
</dbReference>
<evidence type="ECO:0000313" key="2">
    <source>
        <dbReference type="EMBL" id="KAB7709077.1"/>
    </source>
</evidence>
<protein>
    <submittedName>
        <fullName evidence="2">Uncharacterized protein</fullName>
    </submittedName>
</protein>
<gene>
    <name evidence="2" type="ORF">F9802_02850</name>
</gene>
<dbReference type="EMBL" id="WEIO01000001">
    <property type="protein sequence ID" value="KAB7709077.1"/>
    <property type="molecule type" value="Genomic_DNA"/>
</dbReference>
<dbReference type="InterPro" id="IPR014614">
    <property type="entry name" value="KsdD_DH"/>
</dbReference>
<evidence type="ECO:0000313" key="3">
    <source>
        <dbReference type="Proteomes" id="UP000429595"/>
    </source>
</evidence>
<proteinExistence type="predicted"/>
<organism evidence="2 3">
    <name type="scientific">Bacillus aerolatus</name>
    <dbReference type="NCBI Taxonomy" id="2653354"/>
    <lineage>
        <taxon>Bacteria</taxon>
        <taxon>Bacillati</taxon>
        <taxon>Bacillota</taxon>
        <taxon>Bacilli</taxon>
        <taxon>Bacillales</taxon>
        <taxon>Bacillaceae</taxon>
        <taxon>Bacillus</taxon>
    </lineage>
</organism>
<feature type="region of interest" description="Disordered" evidence="1">
    <location>
        <begin position="40"/>
        <end position="60"/>
    </location>
</feature>
<comment type="caution">
    <text evidence="2">The sequence shown here is derived from an EMBL/GenBank/DDBJ whole genome shotgun (WGS) entry which is preliminary data.</text>
</comment>